<dbReference type="Gene3D" id="3.40.50.300">
    <property type="entry name" value="P-loop containing nucleotide triphosphate hydrolases"/>
    <property type="match status" value="1"/>
</dbReference>
<dbReference type="InterPro" id="IPR027417">
    <property type="entry name" value="P-loop_NTPase"/>
</dbReference>
<keyword evidence="4" id="KW-0547">Nucleotide-binding</keyword>
<comment type="similarity">
    <text evidence="2">Belongs to the ABC transporter superfamily.</text>
</comment>
<dbReference type="Pfam" id="PF00005">
    <property type="entry name" value="ABC_tran"/>
    <property type="match status" value="1"/>
</dbReference>
<keyword evidence="8" id="KW-1185">Reference proteome</keyword>
<comment type="subcellular location">
    <subcellularLocation>
        <location evidence="1">Cell inner membrane</location>
        <topology evidence="1">Peripheral membrane protein</topology>
    </subcellularLocation>
</comment>
<evidence type="ECO:0000256" key="3">
    <source>
        <dbReference type="ARBA" id="ARBA00022448"/>
    </source>
</evidence>
<dbReference type="GO" id="GO:0005524">
    <property type="term" value="F:ATP binding"/>
    <property type="evidence" value="ECO:0007669"/>
    <property type="project" value="UniProtKB-KW"/>
</dbReference>
<dbReference type="PROSITE" id="PS50893">
    <property type="entry name" value="ABC_TRANSPORTER_2"/>
    <property type="match status" value="1"/>
</dbReference>
<reference evidence="7 8" key="1">
    <citation type="submission" date="2023-02" db="EMBL/GenBank/DDBJ databases">
        <title>Devosia chondri sp. nov., isolated from the phycosphere of marine algae.</title>
        <authorList>
            <person name="Kim J.M."/>
            <person name="Lee J.K."/>
            <person name="Choi B.J."/>
            <person name="Bayburt H."/>
            <person name="Jeon C.O."/>
        </authorList>
    </citation>
    <scope>NUCLEOTIDE SEQUENCE [LARGE SCALE GENOMIC DNA]</scope>
    <source>
        <strain evidence="7 8">G2-5</strain>
    </source>
</reference>
<dbReference type="InterPro" id="IPR003439">
    <property type="entry name" value="ABC_transporter-like_ATP-bd"/>
</dbReference>
<evidence type="ECO:0000313" key="7">
    <source>
        <dbReference type="EMBL" id="WDR04651.1"/>
    </source>
</evidence>
<feature type="domain" description="ABC transporter" evidence="6">
    <location>
        <begin position="12"/>
        <end position="262"/>
    </location>
</feature>
<dbReference type="Proteomes" id="UP001222118">
    <property type="component" value="Chromosome"/>
</dbReference>
<evidence type="ECO:0000313" key="8">
    <source>
        <dbReference type="Proteomes" id="UP001222118"/>
    </source>
</evidence>
<keyword evidence="3" id="KW-0813">Transport</keyword>
<keyword evidence="5 7" id="KW-0067">ATP-binding</keyword>
<dbReference type="PANTHER" id="PTHR43776:SF7">
    <property type="entry name" value="D,D-DIPEPTIDE TRANSPORT ATP-BINDING PROTEIN DDPF-RELATED"/>
    <property type="match status" value="1"/>
</dbReference>
<dbReference type="InterPro" id="IPR050319">
    <property type="entry name" value="ABC_transp_ATP-bind"/>
</dbReference>
<evidence type="ECO:0000256" key="4">
    <source>
        <dbReference type="ARBA" id="ARBA00022741"/>
    </source>
</evidence>
<protein>
    <submittedName>
        <fullName evidence="7">ATP-binding cassette domain-containing protein</fullName>
    </submittedName>
</protein>
<name>A0ABY7YTR6_9HYPH</name>
<dbReference type="CDD" id="cd03257">
    <property type="entry name" value="ABC_NikE_OppD_transporters"/>
    <property type="match status" value="1"/>
</dbReference>
<dbReference type="InterPro" id="IPR013563">
    <property type="entry name" value="Oligopep_ABC_C"/>
</dbReference>
<evidence type="ECO:0000256" key="5">
    <source>
        <dbReference type="ARBA" id="ARBA00022840"/>
    </source>
</evidence>
<dbReference type="InterPro" id="IPR017871">
    <property type="entry name" value="ABC_transporter-like_CS"/>
</dbReference>
<evidence type="ECO:0000259" key="6">
    <source>
        <dbReference type="PROSITE" id="PS50893"/>
    </source>
</evidence>
<dbReference type="PROSITE" id="PS00211">
    <property type="entry name" value="ABC_TRANSPORTER_1"/>
    <property type="match status" value="1"/>
</dbReference>
<gene>
    <name evidence="7" type="ORF">PSQ90_09950</name>
</gene>
<dbReference type="EMBL" id="CP118247">
    <property type="protein sequence ID" value="WDR04651.1"/>
    <property type="molecule type" value="Genomic_DNA"/>
</dbReference>
<dbReference type="RefSeq" id="WP_282210172.1">
    <property type="nucleotide sequence ID" value="NZ_CP118247.1"/>
</dbReference>
<evidence type="ECO:0000256" key="2">
    <source>
        <dbReference type="ARBA" id="ARBA00005417"/>
    </source>
</evidence>
<evidence type="ECO:0000256" key="1">
    <source>
        <dbReference type="ARBA" id="ARBA00004417"/>
    </source>
</evidence>
<organism evidence="7 8">
    <name type="scientific">Devosia rhodophyticola</name>
    <dbReference type="NCBI Taxonomy" id="3026423"/>
    <lineage>
        <taxon>Bacteria</taxon>
        <taxon>Pseudomonadati</taxon>
        <taxon>Pseudomonadota</taxon>
        <taxon>Alphaproteobacteria</taxon>
        <taxon>Hyphomicrobiales</taxon>
        <taxon>Devosiaceae</taxon>
        <taxon>Devosia</taxon>
    </lineage>
</organism>
<dbReference type="NCBIfam" id="TIGR01727">
    <property type="entry name" value="oligo_HPY"/>
    <property type="match status" value="1"/>
</dbReference>
<dbReference type="SUPFAM" id="SSF52540">
    <property type="entry name" value="P-loop containing nucleoside triphosphate hydrolases"/>
    <property type="match status" value="1"/>
</dbReference>
<proteinExistence type="inferred from homology"/>
<dbReference type="InterPro" id="IPR003593">
    <property type="entry name" value="AAA+_ATPase"/>
</dbReference>
<sequence length="348" mass="37613">MTTNTAPGDPVLTVKNLIKHYSLKTTLPGQRRTKVPAVDGVSFDIEAGTTMALVGESGCGKPTTAKLVLQLEQADQGEVWLSGERIEADARHSVRRLRRNAQMVFQDPYASLTPHMRVSAILREPFIVHRICSSGEIDKRVAKVLESVGLSGEIGRRFPHELSGGQRQRISIARAIAVEPALVICDEPVSALDVSIRSQIVNLLLDLQQSRGLAYLFISHDLGLVEHISDTVAVMYLGKIVETAPSRVFFANPRHPYSAALLASSPTPDPRQRGRPAALRGEISNMGELPSGCRFRLRCPMAISKCAEVEPLLRPVGEGHFAACHRSEDMAVPIPASGQASGSAPPGT</sequence>
<dbReference type="SMART" id="SM00382">
    <property type="entry name" value="AAA"/>
    <property type="match status" value="1"/>
</dbReference>
<dbReference type="PANTHER" id="PTHR43776">
    <property type="entry name" value="TRANSPORT ATP-BINDING PROTEIN"/>
    <property type="match status" value="1"/>
</dbReference>
<accession>A0ABY7YTR6</accession>
<dbReference type="Pfam" id="PF08352">
    <property type="entry name" value="oligo_HPY"/>
    <property type="match status" value="1"/>
</dbReference>